<protein>
    <submittedName>
        <fullName evidence="1">Uncharacterized protein</fullName>
    </submittedName>
</protein>
<organism evidence="1">
    <name type="scientific">Amphimedon queenslandica</name>
    <name type="common">Sponge</name>
    <dbReference type="NCBI Taxonomy" id="400682"/>
    <lineage>
        <taxon>Eukaryota</taxon>
        <taxon>Metazoa</taxon>
        <taxon>Porifera</taxon>
        <taxon>Demospongiae</taxon>
        <taxon>Heteroscleromorpha</taxon>
        <taxon>Haplosclerida</taxon>
        <taxon>Niphatidae</taxon>
        <taxon>Amphimedon</taxon>
    </lineage>
</organism>
<dbReference type="AlphaFoldDB" id="A0A1X7UB64"/>
<dbReference type="OMA" id="KYARNCG"/>
<dbReference type="InParanoid" id="A0A1X7UB64"/>
<proteinExistence type="predicted"/>
<accession>A0A1X7UB64</accession>
<evidence type="ECO:0000313" key="1">
    <source>
        <dbReference type="EnsemblMetazoa" id="Aqu2.1.24696_001"/>
    </source>
</evidence>
<sequence length="88" mass="9921">MTTQHFDALLCLVGPSITQTATKMRDPVLPGERLAITIRYLTTGDAMRTITFSYCKGHSTLAAITRDKYARNCGTCSQKHIYMYSYYS</sequence>
<reference evidence="1" key="1">
    <citation type="submission" date="2017-05" db="UniProtKB">
        <authorList>
            <consortium name="EnsemblMetazoa"/>
        </authorList>
    </citation>
    <scope>IDENTIFICATION</scope>
</reference>
<name>A0A1X7UB64_AMPQE</name>
<dbReference type="EnsemblMetazoa" id="Aqu2.1.24696_001">
    <property type="protein sequence ID" value="Aqu2.1.24696_001"/>
    <property type="gene ID" value="Aqu2.1.24696"/>
</dbReference>